<name>A0A6N2NAB0_SALVM</name>
<accession>A0A6N2NAB0</accession>
<dbReference type="EMBL" id="CAADRP010002240">
    <property type="protein sequence ID" value="VFU63961.1"/>
    <property type="molecule type" value="Genomic_DNA"/>
</dbReference>
<dbReference type="AlphaFoldDB" id="A0A6N2NAB0"/>
<feature type="region of interest" description="Disordered" evidence="1">
    <location>
        <begin position="73"/>
        <end position="124"/>
    </location>
</feature>
<evidence type="ECO:0000256" key="2">
    <source>
        <dbReference type="SAM" id="Phobius"/>
    </source>
</evidence>
<reference evidence="3" key="1">
    <citation type="submission" date="2019-03" db="EMBL/GenBank/DDBJ databases">
        <authorList>
            <person name="Mank J."/>
            <person name="Almeida P."/>
        </authorList>
    </citation>
    <scope>NUCLEOTIDE SEQUENCE</scope>
    <source>
        <strain evidence="3">78183</strain>
    </source>
</reference>
<evidence type="ECO:0000256" key="1">
    <source>
        <dbReference type="SAM" id="MobiDB-lite"/>
    </source>
</evidence>
<sequence length="124" mass="13556">MTLFYIRVFIIIIIPSFTGRSVFCGSRCRTRTVKVNGKVNPTTILNVLDEYGKHGEVSSLRFDGERAIVWEKSVSNANATASTPPPPQKQQHPPPPPLPQQQPPTVSKAPPAPPPPDPKCCAIM</sequence>
<keyword evidence="2" id="KW-0472">Membrane</keyword>
<evidence type="ECO:0008006" key="4">
    <source>
        <dbReference type="Google" id="ProtNLM"/>
    </source>
</evidence>
<feature type="compositionally biased region" description="Pro residues" evidence="1">
    <location>
        <begin position="83"/>
        <end position="102"/>
    </location>
</feature>
<gene>
    <name evidence="3" type="ORF">SVIM_LOCUS488840</name>
</gene>
<proteinExistence type="predicted"/>
<protein>
    <recommendedName>
        <fullName evidence="4">HMA domain-containing protein</fullName>
    </recommendedName>
</protein>
<organism evidence="3">
    <name type="scientific">Salix viminalis</name>
    <name type="common">Common osier</name>
    <name type="synonym">Basket willow</name>
    <dbReference type="NCBI Taxonomy" id="40686"/>
    <lineage>
        <taxon>Eukaryota</taxon>
        <taxon>Viridiplantae</taxon>
        <taxon>Streptophyta</taxon>
        <taxon>Embryophyta</taxon>
        <taxon>Tracheophyta</taxon>
        <taxon>Spermatophyta</taxon>
        <taxon>Magnoliopsida</taxon>
        <taxon>eudicotyledons</taxon>
        <taxon>Gunneridae</taxon>
        <taxon>Pentapetalae</taxon>
        <taxon>rosids</taxon>
        <taxon>fabids</taxon>
        <taxon>Malpighiales</taxon>
        <taxon>Salicaceae</taxon>
        <taxon>Saliceae</taxon>
        <taxon>Salix</taxon>
    </lineage>
</organism>
<keyword evidence="2" id="KW-1133">Transmembrane helix</keyword>
<evidence type="ECO:0000313" key="3">
    <source>
        <dbReference type="EMBL" id="VFU63961.1"/>
    </source>
</evidence>
<feature type="transmembrane region" description="Helical" evidence="2">
    <location>
        <begin position="6"/>
        <end position="23"/>
    </location>
</feature>
<keyword evidence="2" id="KW-0812">Transmembrane</keyword>